<name>A0A813LR44_POLGL</name>
<dbReference type="Proteomes" id="UP000626109">
    <property type="component" value="Unassembled WGS sequence"/>
</dbReference>
<dbReference type="FunFam" id="1.10.1620.10:FF:000001">
    <property type="entry name" value="60S ribosomal protein-like L39"/>
    <property type="match status" value="1"/>
</dbReference>
<dbReference type="PANTHER" id="PTHR19970:SF0">
    <property type="entry name" value="LARGE RIBOSOMAL SUBUNIT PROTEIN EL39"/>
    <property type="match status" value="1"/>
</dbReference>
<dbReference type="GO" id="GO:0006412">
    <property type="term" value="P:translation"/>
    <property type="evidence" value="ECO:0007669"/>
    <property type="project" value="InterPro"/>
</dbReference>
<keyword evidence="2" id="KW-0689">Ribosomal protein</keyword>
<evidence type="ECO:0008006" key="6">
    <source>
        <dbReference type="Google" id="ProtNLM"/>
    </source>
</evidence>
<protein>
    <recommendedName>
        <fullName evidence="6">60S ribosomal protein L39</fullName>
    </recommendedName>
</protein>
<comment type="caution">
    <text evidence="4">The sequence shown here is derived from an EMBL/GenBank/DDBJ whole genome shotgun (WGS) entry which is preliminary data.</text>
</comment>
<dbReference type="SUPFAM" id="SSF48662">
    <property type="entry name" value="Ribosomal protein L39e"/>
    <property type="match status" value="1"/>
</dbReference>
<dbReference type="GO" id="GO:0003735">
    <property type="term" value="F:structural constituent of ribosome"/>
    <property type="evidence" value="ECO:0007669"/>
    <property type="project" value="InterPro"/>
</dbReference>
<dbReference type="EMBL" id="CAJNNW010036641">
    <property type="protein sequence ID" value="CAE8736280.1"/>
    <property type="molecule type" value="Genomic_DNA"/>
</dbReference>
<dbReference type="GO" id="GO:0022625">
    <property type="term" value="C:cytosolic large ribosomal subunit"/>
    <property type="evidence" value="ECO:0007669"/>
    <property type="project" value="TreeGrafter"/>
</dbReference>
<dbReference type="AlphaFoldDB" id="A0A813LR44"/>
<evidence type="ECO:0000256" key="1">
    <source>
        <dbReference type="ARBA" id="ARBA00009339"/>
    </source>
</evidence>
<evidence type="ECO:0000256" key="3">
    <source>
        <dbReference type="ARBA" id="ARBA00023274"/>
    </source>
</evidence>
<dbReference type="HAMAP" id="MF_00629">
    <property type="entry name" value="Ribosomal_eL39"/>
    <property type="match status" value="1"/>
</dbReference>
<dbReference type="InterPro" id="IPR020083">
    <property type="entry name" value="Ribosomal_eL39_CS"/>
</dbReference>
<proteinExistence type="inferred from homology"/>
<evidence type="ECO:0000313" key="4">
    <source>
        <dbReference type="EMBL" id="CAE8736280.1"/>
    </source>
</evidence>
<dbReference type="InterPro" id="IPR023626">
    <property type="entry name" value="Ribosomal_eL39_dom_sf"/>
</dbReference>
<dbReference type="PANTHER" id="PTHR19970">
    <property type="entry name" value="RIBOSOMAL PROTEIN L39E"/>
    <property type="match status" value="1"/>
</dbReference>
<evidence type="ECO:0000256" key="2">
    <source>
        <dbReference type="ARBA" id="ARBA00022980"/>
    </source>
</evidence>
<reference evidence="4" key="1">
    <citation type="submission" date="2021-02" db="EMBL/GenBank/DDBJ databases">
        <authorList>
            <person name="Dougan E. K."/>
            <person name="Rhodes N."/>
            <person name="Thang M."/>
            <person name="Chan C."/>
        </authorList>
    </citation>
    <scope>NUCLEOTIDE SEQUENCE</scope>
</reference>
<comment type="similarity">
    <text evidence="1">Belongs to the eukaryotic ribosomal protein eL39 family.</text>
</comment>
<dbReference type="Pfam" id="PF00832">
    <property type="entry name" value="Ribosomal_L39"/>
    <property type="match status" value="1"/>
</dbReference>
<dbReference type="Gene3D" id="1.10.1620.10">
    <property type="entry name" value="Ribosomal protein L39e"/>
    <property type="match status" value="1"/>
</dbReference>
<dbReference type="PROSITE" id="PS00051">
    <property type="entry name" value="RIBOSOMAL_L39E"/>
    <property type="match status" value="1"/>
</dbReference>
<organism evidence="4 5">
    <name type="scientific">Polarella glacialis</name>
    <name type="common">Dinoflagellate</name>
    <dbReference type="NCBI Taxonomy" id="89957"/>
    <lineage>
        <taxon>Eukaryota</taxon>
        <taxon>Sar</taxon>
        <taxon>Alveolata</taxon>
        <taxon>Dinophyceae</taxon>
        <taxon>Suessiales</taxon>
        <taxon>Suessiaceae</taxon>
        <taxon>Polarella</taxon>
    </lineage>
</organism>
<sequence length="103" mass="12152">MIMPMPIQRPWTYHAVAIILRLSRPLLFGSSGFGIHHLPSSYLAEVLAQFADMGANKTFTLKMKLAKKIKQNRPLPQWFRMKTDTKIRYNKFRRHWRRGKIGI</sequence>
<gene>
    <name evidence="4" type="ORF">PGLA2088_LOCUS48247</name>
</gene>
<evidence type="ECO:0000313" key="5">
    <source>
        <dbReference type="Proteomes" id="UP000626109"/>
    </source>
</evidence>
<keyword evidence="3" id="KW-0687">Ribonucleoprotein</keyword>
<accession>A0A813LR44</accession>
<dbReference type="InterPro" id="IPR000077">
    <property type="entry name" value="Ribosomal_eL39"/>
</dbReference>